<evidence type="ECO:0000256" key="1">
    <source>
        <dbReference type="ARBA" id="ARBA00023152"/>
    </source>
</evidence>
<dbReference type="GO" id="GO:0005737">
    <property type="term" value="C:cytoplasm"/>
    <property type="evidence" value="ECO:0007669"/>
    <property type="project" value="TreeGrafter"/>
</dbReference>
<dbReference type="PANTHER" id="PTHR48100:SF1">
    <property type="entry name" value="HISTIDINE PHOSPHATASE FAMILY PROTEIN-RELATED"/>
    <property type="match status" value="1"/>
</dbReference>
<sequence length="274" mass="32012">MYIPKLLKYSLTFAAQDFQALDYFTQYSNSSSVTTDLPNFGLKSEHSWSSFLQDIQDLNDKSDDTRYKLIFLARHGEAWHNVLGSLPNWYEISRQDTYKNYTLFDDDLTPTGESQISKVHDYWINELNNGAPYPQVFYTSPLRRTLHTYHITWGVENGSAIVVENLRERYGIETPEERHNKTWISDYCNVCEFEKGFAQDDELWKPDEQESKKHVRKRAKEWIQSLFIRDEHIISVTSHSGTIKQILKVIGHPKHSLQPGELIPVVVKGRKSHN</sequence>
<proteinExistence type="predicted"/>
<evidence type="ECO:0000256" key="2">
    <source>
        <dbReference type="ARBA" id="ARBA00023235"/>
    </source>
</evidence>
<keyword evidence="2" id="KW-0413">Isomerase</keyword>
<dbReference type="Gene3D" id="3.40.50.1240">
    <property type="entry name" value="Phosphoglycerate mutase-like"/>
    <property type="match status" value="1"/>
</dbReference>
<dbReference type="SMART" id="SM00855">
    <property type="entry name" value="PGAM"/>
    <property type="match status" value="1"/>
</dbReference>
<dbReference type="InterPro" id="IPR029033">
    <property type="entry name" value="His_PPase_superfam"/>
</dbReference>
<evidence type="ECO:0008006" key="5">
    <source>
        <dbReference type="Google" id="ProtNLM"/>
    </source>
</evidence>
<dbReference type="Pfam" id="PF00300">
    <property type="entry name" value="His_Phos_1"/>
    <property type="match status" value="1"/>
</dbReference>
<evidence type="ECO:0000313" key="4">
    <source>
        <dbReference type="Proteomes" id="UP000094112"/>
    </source>
</evidence>
<dbReference type="InterPro" id="IPR013078">
    <property type="entry name" value="His_Pase_superF_clade-1"/>
</dbReference>
<dbReference type="AlphaFoldDB" id="A0A1E3NWG3"/>
<dbReference type="SUPFAM" id="SSF53254">
    <property type="entry name" value="Phosphoglycerate mutase-like"/>
    <property type="match status" value="1"/>
</dbReference>
<dbReference type="PROSITE" id="PS00175">
    <property type="entry name" value="PG_MUTASE"/>
    <property type="match status" value="1"/>
</dbReference>
<evidence type="ECO:0000313" key="3">
    <source>
        <dbReference type="EMBL" id="ODQ57340.1"/>
    </source>
</evidence>
<dbReference type="InterPro" id="IPR001345">
    <property type="entry name" value="PG/BPGM_mutase_AS"/>
</dbReference>
<gene>
    <name evidence="3" type="ORF">WICANDRAFT_57554</name>
</gene>
<protein>
    <recommendedName>
        <fullName evidence="5">Phosphoglycerate mutase</fullName>
    </recommendedName>
</protein>
<keyword evidence="1" id="KW-0324">Glycolysis</keyword>
<reference evidence="3 4" key="1">
    <citation type="journal article" date="2016" name="Proc. Natl. Acad. Sci. U.S.A.">
        <title>Comparative genomics of biotechnologically important yeasts.</title>
        <authorList>
            <person name="Riley R."/>
            <person name="Haridas S."/>
            <person name="Wolfe K.H."/>
            <person name="Lopes M.R."/>
            <person name="Hittinger C.T."/>
            <person name="Goeker M."/>
            <person name="Salamov A.A."/>
            <person name="Wisecaver J.H."/>
            <person name="Long T.M."/>
            <person name="Calvey C.H."/>
            <person name="Aerts A.L."/>
            <person name="Barry K.W."/>
            <person name="Choi C."/>
            <person name="Clum A."/>
            <person name="Coughlan A.Y."/>
            <person name="Deshpande S."/>
            <person name="Douglass A.P."/>
            <person name="Hanson S.J."/>
            <person name="Klenk H.-P."/>
            <person name="LaButti K.M."/>
            <person name="Lapidus A."/>
            <person name="Lindquist E.A."/>
            <person name="Lipzen A.M."/>
            <person name="Meier-Kolthoff J.P."/>
            <person name="Ohm R.A."/>
            <person name="Otillar R.P."/>
            <person name="Pangilinan J.L."/>
            <person name="Peng Y."/>
            <person name="Rokas A."/>
            <person name="Rosa C.A."/>
            <person name="Scheuner C."/>
            <person name="Sibirny A.A."/>
            <person name="Slot J.C."/>
            <person name="Stielow J.B."/>
            <person name="Sun H."/>
            <person name="Kurtzman C.P."/>
            <person name="Blackwell M."/>
            <person name="Grigoriev I.V."/>
            <person name="Jeffries T.W."/>
        </authorList>
    </citation>
    <scope>NUCLEOTIDE SEQUENCE [LARGE SCALE GENOMIC DNA]</scope>
    <source>
        <strain evidence="4">ATCC 58044 / CBS 1984 / NCYC 433 / NRRL Y-366-8</strain>
    </source>
</reference>
<dbReference type="InterPro" id="IPR050275">
    <property type="entry name" value="PGM_Phosphatase"/>
</dbReference>
<dbReference type="Proteomes" id="UP000094112">
    <property type="component" value="Unassembled WGS sequence"/>
</dbReference>
<keyword evidence="4" id="KW-1185">Reference proteome</keyword>
<dbReference type="EMBL" id="KV454213">
    <property type="protein sequence ID" value="ODQ57340.1"/>
    <property type="molecule type" value="Genomic_DNA"/>
</dbReference>
<name>A0A1E3NWG3_WICAA</name>
<organism evidence="3 4">
    <name type="scientific">Wickerhamomyces anomalus (strain ATCC 58044 / CBS 1984 / NCYC 433 / NRRL Y-366-8)</name>
    <name type="common">Yeast</name>
    <name type="synonym">Hansenula anomala</name>
    <dbReference type="NCBI Taxonomy" id="683960"/>
    <lineage>
        <taxon>Eukaryota</taxon>
        <taxon>Fungi</taxon>
        <taxon>Dikarya</taxon>
        <taxon>Ascomycota</taxon>
        <taxon>Saccharomycotina</taxon>
        <taxon>Saccharomycetes</taxon>
        <taxon>Phaffomycetales</taxon>
        <taxon>Wickerhamomycetaceae</taxon>
        <taxon>Wickerhamomyces</taxon>
    </lineage>
</organism>
<accession>A0A1E3NWG3</accession>
<dbReference type="GO" id="GO:0016791">
    <property type="term" value="F:phosphatase activity"/>
    <property type="evidence" value="ECO:0007669"/>
    <property type="project" value="TreeGrafter"/>
</dbReference>
<dbReference type="GeneID" id="30200052"/>
<dbReference type="CDD" id="cd07067">
    <property type="entry name" value="HP_PGM_like"/>
    <property type="match status" value="1"/>
</dbReference>
<dbReference type="OrthoDB" id="496981at2759"/>
<dbReference type="RefSeq" id="XP_019036547.1">
    <property type="nucleotide sequence ID" value="XM_019182806.1"/>
</dbReference>
<dbReference type="PANTHER" id="PTHR48100">
    <property type="entry name" value="BROAD-SPECIFICITY PHOSPHATASE YOR283W-RELATED"/>
    <property type="match status" value="1"/>
</dbReference>